<keyword evidence="6" id="KW-1185">Reference proteome</keyword>
<dbReference type="Proteomes" id="UP001174934">
    <property type="component" value="Unassembled WGS sequence"/>
</dbReference>
<dbReference type="InterPro" id="IPR036291">
    <property type="entry name" value="NAD(P)-bd_dom_sf"/>
</dbReference>
<proteinExistence type="inferred from homology"/>
<keyword evidence="4" id="KW-1133">Transmembrane helix</keyword>
<dbReference type="AlphaFoldDB" id="A0AA40CFV8"/>
<gene>
    <name evidence="5" type="ORF">B0T17DRAFT_625198</name>
</gene>
<sequence length="300" mass="33501">MQSNLQKATDIGPTPIQPEDLHSPVALVTGGAMGIGFEVSRALANAGCRVIMVSHKEEQDDEAIAKIRKESPRASIEWKECDMGNLAHVRDVFSTLCAQLYRLGFLVLSAGINTNEHGLDAEGIDRHFGVNYLGQYYVCNQLWPVLKQFELYSTDSGEVGHIYGHIYGPRIPDPMDIHYEFSHTGRVPPFPERFMMHRFKTLHSCDHASTTLWHHIPKRKGTPPSQSPPDLGTVFGLYLKEGFDCERVLFCTAVLFLVAVAFGSAWACLYSTRDAFAIGVWIMGLWTIRLATVQVFNESA</sequence>
<dbReference type="InterPro" id="IPR002347">
    <property type="entry name" value="SDR_fam"/>
</dbReference>
<name>A0AA40CFV8_9PEZI</name>
<evidence type="ECO:0000256" key="1">
    <source>
        <dbReference type="ARBA" id="ARBA00006484"/>
    </source>
</evidence>
<feature type="transmembrane region" description="Helical" evidence="4">
    <location>
        <begin position="247"/>
        <end position="269"/>
    </location>
</feature>
<evidence type="ECO:0000256" key="4">
    <source>
        <dbReference type="SAM" id="Phobius"/>
    </source>
</evidence>
<keyword evidence="2" id="KW-0560">Oxidoreductase</keyword>
<comment type="caution">
    <text evidence="5">The sequence shown here is derived from an EMBL/GenBank/DDBJ whole genome shotgun (WGS) entry which is preliminary data.</text>
</comment>
<keyword evidence="4" id="KW-0472">Membrane</keyword>
<dbReference type="EMBL" id="JAULSR010000001">
    <property type="protein sequence ID" value="KAK0635978.1"/>
    <property type="molecule type" value="Genomic_DNA"/>
</dbReference>
<protein>
    <submittedName>
        <fullName evidence="5">Uncharacterized protein</fullName>
    </submittedName>
</protein>
<evidence type="ECO:0000256" key="3">
    <source>
        <dbReference type="SAM" id="MobiDB-lite"/>
    </source>
</evidence>
<feature type="region of interest" description="Disordered" evidence="3">
    <location>
        <begin position="1"/>
        <end position="20"/>
    </location>
</feature>
<dbReference type="PANTHER" id="PTHR24320">
    <property type="entry name" value="RETINOL DEHYDROGENASE"/>
    <property type="match status" value="1"/>
</dbReference>
<feature type="transmembrane region" description="Helical" evidence="4">
    <location>
        <begin position="276"/>
        <end position="296"/>
    </location>
</feature>
<keyword evidence="4" id="KW-0812">Transmembrane</keyword>
<comment type="similarity">
    <text evidence="1">Belongs to the short-chain dehydrogenases/reductases (SDR) family.</text>
</comment>
<dbReference type="Gene3D" id="3.40.50.720">
    <property type="entry name" value="NAD(P)-binding Rossmann-like Domain"/>
    <property type="match status" value="1"/>
</dbReference>
<evidence type="ECO:0000313" key="5">
    <source>
        <dbReference type="EMBL" id="KAK0635978.1"/>
    </source>
</evidence>
<dbReference type="GO" id="GO:0016491">
    <property type="term" value="F:oxidoreductase activity"/>
    <property type="evidence" value="ECO:0007669"/>
    <property type="project" value="UniProtKB-KW"/>
</dbReference>
<evidence type="ECO:0000256" key="2">
    <source>
        <dbReference type="ARBA" id="ARBA00023002"/>
    </source>
</evidence>
<evidence type="ECO:0000313" key="6">
    <source>
        <dbReference type="Proteomes" id="UP001174934"/>
    </source>
</evidence>
<organism evidence="5 6">
    <name type="scientific">Bombardia bombarda</name>
    <dbReference type="NCBI Taxonomy" id="252184"/>
    <lineage>
        <taxon>Eukaryota</taxon>
        <taxon>Fungi</taxon>
        <taxon>Dikarya</taxon>
        <taxon>Ascomycota</taxon>
        <taxon>Pezizomycotina</taxon>
        <taxon>Sordariomycetes</taxon>
        <taxon>Sordariomycetidae</taxon>
        <taxon>Sordariales</taxon>
        <taxon>Lasiosphaeriaceae</taxon>
        <taxon>Bombardia</taxon>
    </lineage>
</organism>
<dbReference type="Pfam" id="PF00106">
    <property type="entry name" value="adh_short"/>
    <property type="match status" value="1"/>
</dbReference>
<dbReference type="SUPFAM" id="SSF51735">
    <property type="entry name" value="NAD(P)-binding Rossmann-fold domains"/>
    <property type="match status" value="1"/>
</dbReference>
<accession>A0AA40CFV8</accession>
<dbReference type="PANTHER" id="PTHR24320:SF281">
    <property type="entry name" value="SHORT CHAIN DEHYDROGENASE_REDUCTASE FAMILY PROTEIN (AFU_ORTHOLOGUE AFUA_5G14310)"/>
    <property type="match status" value="1"/>
</dbReference>
<reference evidence="5" key="1">
    <citation type="submission" date="2023-06" db="EMBL/GenBank/DDBJ databases">
        <title>Genome-scale phylogeny and comparative genomics of the fungal order Sordariales.</title>
        <authorList>
            <consortium name="Lawrence Berkeley National Laboratory"/>
            <person name="Hensen N."/>
            <person name="Bonometti L."/>
            <person name="Westerberg I."/>
            <person name="Brannstrom I.O."/>
            <person name="Guillou S."/>
            <person name="Cros-Aarteil S."/>
            <person name="Calhoun S."/>
            <person name="Haridas S."/>
            <person name="Kuo A."/>
            <person name="Mondo S."/>
            <person name="Pangilinan J."/>
            <person name="Riley R."/>
            <person name="LaButti K."/>
            <person name="Andreopoulos B."/>
            <person name="Lipzen A."/>
            <person name="Chen C."/>
            <person name="Yanf M."/>
            <person name="Daum C."/>
            <person name="Ng V."/>
            <person name="Clum A."/>
            <person name="Steindorff A."/>
            <person name="Ohm R."/>
            <person name="Martin F."/>
            <person name="Silar P."/>
            <person name="Natvig D."/>
            <person name="Lalanne C."/>
            <person name="Gautier V."/>
            <person name="Ament-velasquez S.L."/>
            <person name="Kruys A."/>
            <person name="Hutchinson M.I."/>
            <person name="Powell A.J."/>
            <person name="Barry K."/>
            <person name="Miller A.N."/>
            <person name="Grigoriev I.V."/>
            <person name="Debuchy R."/>
            <person name="Gladieux P."/>
            <person name="Thoren M.H."/>
            <person name="Johannesson H."/>
        </authorList>
    </citation>
    <scope>NUCLEOTIDE SEQUENCE</scope>
    <source>
        <strain evidence="5">SMH3391-2</strain>
    </source>
</reference>